<sequence length="75" mass="8252">MSDTEEKVKRIIAEQLGCDPAYVIGGAYLVEELGADALDRLEVFEALEAAFGVKIPDIEAETIETVQDAIDYFSR</sequence>
<evidence type="ECO:0000256" key="2">
    <source>
        <dbReference type="ARBA" id="ARBA00022553"/>
    </source>
</evidence>
<evidence type="ECO:0000313" key="7">
    <source>
        <dbReference type="EMBL" id="XBL96877.1"/>
    </source>
</evidence>
<keyword evidence="2 3" id="KW-0597">Phosphoprotein</keyword>
<comment type="PTM">
    <text evidence="3">4'-phosphopantetheine is transferred from CoA to a specific serine of apo-ACP by AcpS. This modification is essential for activity because fatty acids are bound in thioester linkage to the sulfhydryl of the prosthetic group.</text>
</comment>
<name>A0AAU7EZA0_9PSED</name>
<evidence type="ECO:0000256" key="1">
    <source>
        <dbReference type="ARBA" id="ARBA00022450"/>
    </source>
</evidence>
<dbReference type="Gene3D" id="1.10.1200.10">
    <property type="entry name" value="ACP-like"/>
    <property type="match status" value="1"/>
</dbReference>
<proteinExistence type="inferred from homology"/>
<comment type="caution">
    <text evidence="3">Lacks conserved residue(s) required for the propagation of feature annotation.</text>
</comment>
<dbReference type="AlphaFoldDB" id="A0AAU7EZA0"/>
<comment type="similarity">
    <text evidence="3">Belongs to the acyl carrier protein (ACP) family.</text>
</comment>
<keyword evidence="3" id="KW-0276">Fatty acid metabolism</keyword>
<dbReference type="HAMAP" id="MF_01217">
    <property type="entry name" value="Acyl_carrier"/>
    <property type="match status" value="1"/>
</dbReference>
<feature type="domain" description="Carrier" evidence="6">
    <location>
        <begin position="2"/>
        <end position="75"/>
    </location>
</feature>
<dbReference type="GO" id="GO:0009245">
    <property type="term" value="P:lipid A biosynthetic process"/>
    <property type="evidence" value="ECO:0007669"/>
    <property type="project" value="TreeGrafter"/>
</dbReference>
<dbReference type="PROSITE" id="PS50075">
    <property type="entry name" value="CARRIER"/>
    <property type="match status" value="1"/>
</dbReference>
<comment type="PTM">
    <text evidence="5">4'-phosphopantetheine is transferred from CoA to a specific serine of apo-ACP by acpS.</text>
</comment>
<dbReference type="SUPFAM" id="SSF47336">
    <property type="entry name" value="ACP-like"/>
    <property type="match status" value="1"/>
</dbReference>
<comment type="pathway">
    <text evidence="3 5">Lipid metabolism; fatty acid biosynthesis.</text>
</comment>
<keyword evidence="3" id="KW-0963">Cytoplasm</keyword>
<dbReference type="NCBIfam" id="NF002148">
    <property type="entry name" value="PRK00982.1-2"/>
    <property type="match status" value="1"/>
</dbReference>
<keyword evidence="3" id="KW-0275">Fatty acid biosynthesis</keyword>
<comment type="subcellular location">
    <subcellularLocation>
        <location evidence="3">Cytoplasm</location>
    </subcellularLocation>
</comment>
<comment type="function">
    <text evidence="3 5">Carrier of the growing fatty acid chain in fatty acid biosynthesis.</text>
</comment>
<evidence type="ECO:0000256" key="4">
    <source>
        <dbReference type="NCBIfam" id="TIGR00517"/>
    </source>
</evidence>
<dbReference type="GO" id="GO:0005829">
    <property type="term" value="C:cytosol"/>
    <property type="evidence" value="ECO:0007669"/>
    <property type="project" value="TreeGrafter"/>
</dbReference>
<accession>A0AAU7EZA0</accession>
<reference evidence="7" key="1">
    <citation type="submission" date="2024-05" db="EMBL/GenBank/DDBJ databases">
        <title>Draft genome sequence of Pseudomonas iranensis M7D1.</title>
        <authorList>
            <person name="Miller S.L."/>
            <person name="Nsubuga A."/>
            <person name="Lu N."/>
            <person name="King J."/>
            <person name="Shears P."/>
            <person name="Lawson P.A."/>
        </authorList>
    </citation>
    <scope>NUCLEOTIDE SEQUENCE</scope>
    <source>
        <strain evidence="7">M7D1</strain>
    </source>
</reference>
<protein>
    <recommendedName>
        <fullName evidence="3 4">Acyl carrier protein</fullName>
        <shortName evidence="3">ACP</shortName>
    </recommendedName>
</protein>
<evidence type="ECO:0000259" key="6">
    <source>
        <dbReference type="PROSITE" id="PS50075"/>
    </source>
</evidence>
<dbReference type="PANTHER" id="PTHR20863">
    <property type="entry name" value="ACYL CARRIER PROTEIN"/>
    <property type="match status" value="1"/>
</dbReference>
<evidence type="ECO:0000256" key="5">
    <source>
        <dbReference type="RuleBase" id="RU003545"/>
    </source>
</evidence>
<dbReference type="Pfam" id="PF00550">
    <property type="entry name" value="PP-binding"/>
    <property type="match status" value="1"/>
</dbReference>
<gene>
    <name evidence="3 7" type="primary">acpP</name>
    <name evidence="7" type="ORF">ABHN08_02605</name>
</gene>
<dbReference type="InterPro" id="IPR009081">
    <property type="entry name" value="PP-bd_ACP"/>
</dbReference>
<dbReference type="PANTHER" id="PTHR20863:SF76">
    <property type="entry name" value="CARRIER DOMAIN-CONTAINING PROTEIN"/>
    <property type="match status" value="1"/>
</dbReference>
<keyword evidence="3" id="KW-0443">Lipid metabolism</keyword>
<dbReference type="GO" id="GO:0016020">
    <property type="term" value="C:membrane"/>
    <property type="evidence" value="ECO:0007669"/>
    <property type="project" value="GOC"/>
</dbReference>
<evidence type="ECO:0000256" key="3">
    <source>
        <dbReference type="HAMAP-Rule" id="MF_01217"/>
    </source>
</evidence>
<organism evidence="7">
    <name type="scientific">Pseudomonas iranensis</name>
    <dbReference type="NCBI Taxonomy" id="2745503"/>
    <lineage>
        <taxon>Bacteria</taxon>
        <taxon>Pseudomonadati</taxon>
        <taxon>Pseudomonadota</taxon>
        <taxon>Gammaproteobacteria</taxon>
        <taxon>Pseudomonadales</taxon>
        <taxon>Pseudomonadaceae</taxon>
        <taxon>Pseudomonas</taxon>
    </lineage>
</organism>
<keyword evidence="3" id="KW-0444">Lipid biosynthesis</keyword>
<keyword evidence="1 3" id="KW-0596">Phosphopantetheine</keyword>
<dbReference type="EMBL" id="CP157354">
    <property type="protein sequence ID" value="XBL96877.1"/>
    <property type="molecule type" value="Genomic_DNA"/>
</dbReference>
<dbReference type="GO" id="GO:0000036">
    <property type="term" value="F:acyl carrier activity"/>
    <property type="evidence" value="ECO:0007669"/>
    <property type="project" value="UniProtKB-UniRule"/>
</dbReference>
<dbReference type="InterPro" id="IPR036736">
    <property type="entry name" value="ACP-like_sf"/>
</dbReference>
<dbReference type="InterPro" id="IPR003231">
    <property type="entry name" value="ACP"/>
</dbReference>
<dbReference type="GO" id="GO:0000035">
    <property type="term" value="F:acyl binding"/>
    <property type="evidence" value="ECO:0007669"/>
    <property type="project" value="TreeGrafter"/>
</dbReference>
<dbReference type="NCBIfam" id="TIGR00517">
    <property type="entry name" value="acyl_carrier"/>
    <property type="match status" value="1"/>
</dbReference>